<evidence type="ECO:0000313" key="2">
    <source>
        <dbReference type="EMBL" id="SET50004.1"/>
    </source>
</evidence>
<reference evidence="2 3" key="1">
    <citation type="submission" date="2016-10" db="EMBL/GenBank/DDBJ databases">
        <authorList>
            <person name="Varghese N."/>
            <person name="Submissions S."/>
        </authorList>
    </citation>
    <scope>NUCLEOTIDE SEQUENCE [LARGE SCALE GENOMIC DNA]</scope>
    <source>
        <strain evidence="2 3">DSM 16525</strain>
    </source>
</reference>
<evidence type="ECO:0000256" key="1">
    <source>
        <dbReference type="SAM" id="MobiDB-lite"/>
    </source>
</evidence>
<comment type="caution">
    <text evidence="2">The sequence shown here is derived from an EMBL/GenBank/DDBJ whole genome shotgun (WGS) entry which is preliminary data.</text>
</comment>
<organism evidence="2 3">
    <name type="scientific">Myxococcus fulvus</name>
    <dbReference type="NCBI Taxonomy" id="33"/>
    <lineage>
        <taxon>Bacteria</taxon>
        <taxon>Pseudomonadati</taxon>
        <taxon>Myxococcota</taxon>
        <taxon>Myxococcia</taxon>
        <taxon>Myxococcales</taxon>
        <taxon>Cystobacterineae</taxon>
        <taxon>Myxococcaceae</taxon>
        <taxon>Myxococcus</taxon>
    </lineage>
</organism>
<feature type="compositionally biased region" description="Basic residues" evidence="1">
    <location>
        <begin position="1"/>
        <end position="12"/>
    </location>
</feature>
<sequence>MPVRPRLPRRPGRPTPSPPSGPLPTPKALKSRGPASSPRASRRREQPPRAPQGVARGTAWMGTSTRRTASSASPPVSVPSRCLRRSPRELPSRALPVSPRCATPAPFRCPGPRSPFVRQSTLPRGCTVARCLRRSMRPPHRGKRAPCLCLESRRGSLRASRRLGVRQPAPRLRLLGPEAPRREAWTPSLTSSPRPLGRRVGRIRSARCPRPWALARGLPRLRPMRIRSRPSTSMTRCQRLGPPRKMTRSRPSTSTTRRWRRRLRSLRRLPRVLRWRGRPLLLVA</sequence>
<feature type="region of interest" description="Disordered" evidence="1">
    <location>
        <begin position="175"/>
        <end position="197"/>
    </location>
</feature>
<proteinExistence type="predicted"/>
<accession>A0ABY1C0W3</accession>
<dbReference type="Proteomes" id="UP000183760">
    <property type="component" value="Unassembled WGS sequence"/>
</dbReference>
<feature type="compositionally biased region" description="Pro residues" evidence="1">
    <location>
        <begin position="13"/>
        <end position="25"/>
    </location>
</feature>
<keyword evidence="3" id="KW-1185">Reference proteome</keyword>
<protein>
    <submittedName>
        <fullName evidence="2">Uncharacterized protein</fullName>
    </submittedName>
</protein>
<evidence type="ECO:0000313" key="3">
    <source>
        <dbReference type="Proteomes" id="UP000183760"/>
    </source>
</evidence>
<feature type="region of interest" description="Disordered" evidence="1">
    <location>
        <begin position="230"/>
        <end position="258"/>
    </location>
</feature>
<feature type="compositionally biased region" description="Low complexity" evidence="1">
    <location>
        <begin position="63"/>
        <end position="80"/>
    </location>
</feature>
<dbReference type="EMBL" id="FOIB01000002">
    <property type="protein sequence ID" value="SET50004.1"/>
    <property type="molecule type" value="Genomic_DNA"/>
</dbReference>
<gene>
    <name evidence="2" type="ORF">SAMN05443572_102497</name>
</gene>
<feature type="region of interest" description="Disordered" evidence="1">
    <location>
        <begin position="1"/>
        <end position="97"/>
    </location>
</feature>
<name>A0ABY1C0W3_MYXFU</name>